<dbReference type="Proteomes" id="UP000887116">
    <property type="component" value="Unassembled WGS sequence"/>
</dbReference>
<dbReference type="OrthoDB" id="10290018at2759"/>
<evidence type="ECO:0000313" key="2">
    <source>
        <dbReference type="EMBL" id="GFQ73046.1"/>
    </source>
</evidence>
<dbReference type="AlphaFoldDB" id="A0A8X6F935"/>
<sequence length="93" mass="10508">MLDGKLSSEDLENPIPQVNKHTPPNTTDNEFSNKHPLLSEDMIELSNNVVFYNPFEENWPLIFSMSPVVAVCKPPTYRTTVRGFTVTGSVRVQ</sequence>
<dbReference type="EMBL" id="BMAO01021241">
    <property type="protein sequence ID" value="GFQ73046.1"/>
    <property type="molecule type" value="Genomic_DNA"/>
</dbReference>
<feature type="region of interest" description="Disordered" evidence="1">
    <location>
        <begin position="1"/>
        <end position="35"/>
    </location>
</feature>
<gene>
    <name evidence="2" type="ORF">TNCT_701111</name>
</gene>
<feature type="compositionally biased region" description="Polar residues" evidence="1">
    <location>
        <begin position="19"/>
        <end position="30"/>
    </location>
</feature>
<protein>
    <submittedName>
        <fullName evidence="2">Uncharacterized protein</fullName>
    </submittedName>
</protein>
<reference evidence="2" key="1">
    <citation type="submission" date="2020-07" db="EMBL/GenBank/DDBJ databases">
        <title>Multicomponent nature underlies the extraordinary mechanical properties of spider dragline silk.</title>
        <authorList>
            <person name="Kono N."/>
            <person name="Nakamura H."/>
            <person name="Mori M."/>
            <person name="Yoshida Y."/>
            <person name="Ohtoshi R."/>
            <person name="Malay A.D."/>
            <person name="Moran D.A.P."/>
            <person name="Tomita M."/>
            <person name="Numata K."/>
            <person name="Arakawa K."/>
        </authorList>
    </citation>
    <scope>NUCLEOTIDE SEQUENCE</scope>
</reference>
<accession>A0A8X6F935</accession>
<keyword evidence="3" id="KW-1185">Reference proteome</keyword>
<organism evidence="2 3">
    <name type="scientific">Trichonephila clavata</name>
    <name type="common">Joro spider</name>
    <name type="synonym">Nephila clavata</name>
    <dbReference type="NCBI Taxonomy" id="2740835"/>
    <lineage>
        <taxon>Eukaryota</taxon>
        <taxon>Metazoa</taxon>
        <taxon>Ecdysozoa</taxon>
        <taxon>Arthropoda</taxon>
        <taxon>Chelicerata</taxon>
        <taxon>Arachnida</taxon>
        <taxon>Araneae</taxon>
        <taxon>Araneomorphae</taxon>
        <taxon>Entelegynae</taxon>
        <taxon>Araneoidea</taxon>
        <taxon>Nephilidae</taxon>
        <taxon>Trichonephila</taxon>
    </lineage>
</organism>
<evidence type="ECO:0000256" key="1">
    <source>
        <dbReference type="SAM" id="MobiDB-lite"/>
    </source>
</evidence>
<comment type="caution">
    <text evidence="2">The sequence shown here is derived from an EMBL/GenBank/DDBJ whole genome shotgun (WGS) entry which is preliminary data.</text>
</comment>
<evidence type="ECO:0000313" key="3">
    <source>
        <dbReference type="Proteomes" id="UP000887116"/>
    </source>
</evidence>
<name>A0A8X6F935_TRICU</name>
<proteinExistence type="predicted"/>